<proteinExistence type="predicted"/>
<dbReference type="OrthoDB" id="8300685at2759"/>
<reference evidence="1" key="1">
    <citation type="submission" date="2020-08" db="EMBL/GenBank/DDBJ databases">
        <title>Multicomponent nature underlies the extraordinary mechanical properties of spider dragline silk.</title>
        <authorList>
            <person name="Kono N."/>
            <person name="Nakamura H."/>
            <person name="Mori M."/>
            <person name="Yoshida Y."/>
            <person name="Ohtoshi R."/>
            <person name="Malay A.D."/>
            <person name="Moran D.A.P."/>
            <person name="Tomita M."/>
            <person name="Numata K."/>
            <person name="Arakawa K."/>
        </authorList>
    </citation>
    <scope>NUCLEOTIDE SEQUENCE</scope>
</reference>
<evidence type="ECO:0000313" key="1">
    <source>
        <dbReference type="EMBL" id="GFT55563.1"/>
    </source>
</evidence>
<name>A0A8X6TTU9_NEPPI</name>
<accession>A0A8X6TTU9</accession>
<organism evidence="1 2">
    <name type="scientific">Nephila pilipes</name>
    <name type="common">Giant wood spider</name>
    <name type="synonym">Nephila maculata</name>
    <dbReference type="NCBI Taxonomy" id="299642"/>
    <lineage>
        <taxon>Eukaryota</taxon>
        <taxon>Metazoa</taxon>
        <taxon>Ecdysozoa</taxon>
        <taxon>Arthropoda</taxon>
        <taxon>Chelicerata</taxon>
        <taxon>Arachnida</taxon>
        <taxon>Araneae</taxon>
        <taxon>Araneomorphae</taxon>
        <taxon>Entelegynae</taxon>
        <taxon>Araneoidea</taxon>
        <taxon>Nephilidae</taxon>
        <taxon>Nephila</taxon>
    </lineage>
</organism>
<evidence type="ECO:0000313" key="2">
    <source>
        <dbReference type="Proteomes" id="UP000887013"/>
    </source>
</evidence>
<dbReference type="AlphaFoldDB" id="A0A8X6TTU9"/>
<dbReference type="EMBL" id="BMAW01066576">
    <property type="protein sequence ID" value="GFT55563.1"/>
    <property type="molecule type" value="Genomic_DNA"/>
</dbReference>
<sequence>MTRRQKPCESLQVLAADVERLMSLAYAECPVDIWESLAAQYFVNAIRDEDTRHSTRLMDVKDLKLALAYSMMKYEAARNVSKTSKHVRSLDVEDE</sequence>
<gene>
    <name evidence="1" type="primary">AVEN_83662_1</name>
    <name evidence="1" type="ORF">NPIL_603531</name>
</gene>
<keyword evidence="2" id="KW-1185">Reference proteome</keyword>
<protein>
    <submittedName>
        <fullName evidence="1">Uncharacterized protein</fullName>
    </submittedName>
</protein>
<dbReference type="Proteomes" id="UP000887013">
    <property type="component" value="Unassembled WGS sequence"/>
</dbReference>
<comment type="caution">
    <text evidence="1">The sequence shown here is derived from an EMBL/GenBank/DDBJ whole genome shotgun (WGS) entry which is preliminary data.</text>
</comment>